<evidence type="ECO:0000259" key="3">
    <source>
        <dbReference type="Pfam" id="PF20231"/>
    </source>
</evidence>
<protein>
    <recommendedName>
        <fullName evidence="3">DUF6589 domain-containing protein</fullName>
    </recommendedName>
</protein>
<comment type="caution">
    <text evidence="4">The sequence shown here is derived from an EMBL/GenBank/DDBJ whole genome shotgun (WGS) entry which is preliminary data.</text>
</comment>
<reference evidence="4 5" key="1">
    <citation type="journal article" date="2018" name="Evol. Lett.">
        <title>Horizontal gene cluster transfer increased hallucinogenic mushroom diversity.</title>
        <authorList>
            <person name="Reynolds H.T."/>
            <person name="Vijayakumar V."/>
            <person name="Gluck-Thaler E."/>
            <person name="Korotkin H.B."/>
            <person name="Matheny P.B."/>
            <person name="Slot J.C."/>
        </authorList>
    </citation>
    <scope>NUCLEOTIDE SEQUENCE [LARGE SCALE GENOMIC DNA]</scope>
    <source>
        <strain evidence="4 5">SRW20</strain>
    </source>
</reference>
<feature type="signal peptide" evidence="2">
    <location>
        <begin position="1"/>
        <end position="25"/>
    </location>
</feature>
<dbReference type="STRING" id="231916.A0A409X2K7"/>
<feature type="compositionally biased region" description="Polar residues" evidence="1">
    <location>
        <begin position="334"/>
        <end position="349"/>
    </location>
</feature>
<gene>
    <name evidence="4" type="ORF">CVT26_007521</name>
</gene>
<proteinExistence type="predicted"/>
<dbReference type="OrthoDB" id="2496395at2759"/>
<dbReference type="InterPro" id="IPR046496">
    <property type="entry name" value="DUF6589"/>
</dbReference>
<dbReference type="EMBL" id="NHYE01004367">
    <property type="protein sequence ID" value="PPQ84998.1"/>
    <property type="molecule type" value="Genomic_DNA"/>
</dbReference>
<evidence type="ECO:0000256" key="2">
    <source>
        <dbReference type="SAM" id="SignalP"/>
    </source>
</evidence>
<feature type="region of interest" description="Disordered" evidence="1">
    <location>
        <begin position="62"/>
        <end position="99"/>
    </location>
</feature>
<feature type="domain" description="DUF6589" evidence="3">
    <location>
        <begin position="2"/>
        <end position="254"/>
    </location>
</feature>
<dbReference type="Proteomes" id="UP000284706">
    <property type="component" value="Unassembled WGS sequence"/>
</dbReference>
<evidence type="ECO:0000313" key="5">
    <source>
        <dbReference type="Proteomes" id="UP000284706"/>
    </source>
</evidence>
<keyword evidence="5" id="KW-1185">Reference proteome</keyword>
<feature type="region of interest" description="Disordered" evidence="1">
    <location>
        <begin position="302"/>
        <end position="427"/>
    </location>
</feature>
<feature type="compositionally biased region" description="Acidic residues" evidence="1">
    <location>
        <begin position="388"/>
        <end position="427"/>
    </location>
</feature>
<feature type="compositionally biased region" description="Acidic residues" evidence="1">
    <location>
        <begin position="350"/>
        <end position="373"/>
    </location>
</feature>
<organism evidence="4 5">
    <name type="scientific">Gymnopilus dilepis</name>
    <dbReference type="NCBI Taxonomy" id="231916"/>
    <lineage>
        <taxon>Eukaryota</taxon>
        <taxon>Fungi</taxon>
        <taxon>Dikarya</taxon>
        <taxon>Basidiomycota</taxon>
        <taxon>Agaricomycotina</taxon>
        <taxon>Agaricomycetes</taxon>
        <taxon>Agaricomycetidae</taxon>
        <taxon>Agaricales</taxon>
        <taxon>Agaricineae</taxon>
        <taxon>Hymenogastraceae</taxon>
        <taxon>Gymnopilus</taxon>
    </lineage>
</organism>
<dbReference type="InParanoid" id="A0A409X2K7"/>
<sequence>MVSLYARVLHCLLLISGEKSLQSYAKNVNTWSEPKGHATEILRRFANADLVQELREPRSLAERKAEADVKARKKSKQLNSSASISGGAEDMPNTTSLPAEAQGDTVFENACLFLRDALLTRLFADAVKAGDSGDSGLVILVLKHWVFGYPGNGRTKYAHAMLHLFHNLVNVCTQGIRKAVTQNWLLNPTGKANAFVEIDLVQEHLNFGIKRVYNAEGGSHSWDWLALVSPAVNILRKLSTKINNELGAKQGSKHKIPDLQKDIAILMAILKEHAFYTIEYGHVVDVRDRAVPDVIANSMNSLNTCENGENLPPSSTRKLSPAGEDDQMPLVLSEPSTESQASNVGTNSPAEEEEDSEESNSADASQDDLDPDLLLESQLIASPTLERLDEDDVALDMDDWVLDGESDEDITDDSEEEEGEEGEVDVD</sequence>
<accession>A0A409X2K7</accession>
<dbReference type="Pfam" id="PF20231">
    <property type="entry name" value="DUF6589"/>
    <property type="match status" value="1"/>
</dbReference>
<feature type="chain" id="PRO_5018986846" description="DUF6589 domain-containing protein" evidence="2">
    <location>
        <begin position="26"/>
        <end position="427"/>
    </location>
</feature>
<keyword evidence="2" id="KW-0732">Signal</keyword>
<dbReference type="AlphaFoldDB" id="A0A409X2K7"/>
<feature type="compositionally biased region" description="Polar residues" evidence="1">
    <location>
        <begin position="302"/>
        <end position="318"/>
    </location>
</feature>
<evidence type="ECO:0000313" key="4">
    <source>
        <dbReference type="EMBL" id="PPQ84998.1"/>
    </source>
</evidence>
<evidence type="ECO:0000256" key="1">
    <source>
        <dbReference type="SAM" id="MobiDB-lite"/>
    </source>
</evidence>
<name>A0A409X2K7_9AGAR</name>